<dbReference type="InterPro" id="IPR029056">
    <property type="entry name" value="Ribokinase-like"/>
</dbReference>
<keyword evidence="2" id="KW-0119">Carbohydrate metabolism</keyword>
<accession>A0ABQ3V3Q0</accession>
<dbReference type="PANTHER" id="PTHR46969:SF1">
    <property type="entry name" value="BIFUNCTIONAL PROTEIN HLDE"/>
    <property type="match status" value="1"/>
</dbReference>
<dbReference type="EMBL" id="BNJG01000003">
    <property type="protein sequence ID" value="GHO59520.1"/>
    <property type="molecule type" value="Genomic_DNA"/>
</dbReference>
<dbReference type="PANTHER" id="PTHR46969">
    <property type="entry name" value="BIFUNCTIONAL PROTEIN HLDE"/>
    <property type="match status" value="1"/>
</dbReference>
<evidence type="ECO:0000259" key="4">
    <source>
        <dbReference type="Pfam" id="PF00294"/>
    </source>
</evidence>
<dbReference type="RefSeq" id="WP_201375698.1">
    <property type="nucleotide sequence ID" value="NZ_BNJG01000003.1"/>
</dbReference>
<dbReference type="SUPFAM" id="SSF52374">
    <property type="entry name" value="Nucleotidylyl transferase"/>
    <property type="match status" value="1"/>
</dbReference>
<dbReference type="InterPro" id="IPR004821">
    <property type="entry name" value="Cyt_trans-like"/>
</dbReference>
<keyword evidence="1" id="KW-0511">Multifunctional enzyme</keyword>
<protein>
    <submittedName>
        <fullName evidence="6">Bifunctional protein HldE</fullName>
    </submittedName>
</protein>
<feature type="domain" description="Cytidyltransferase-like" evidence="5">
    <location>
        <begin position="365"/>
        <end position="459"/>
    </location>
</feature>
<keyword evidence="3" id="KW-0175">Coiled coil</keyword>
<feature type="domain" description="Carbohydrate kinase PfkB" evidence="4">
    <location>
        <begin position="16"/>
        <end position="319"/>
    </location>
</feature>
<dbReference type="InterPro" id="IPR014729">
    <property type="entry name" value="Rossmann-like_a/b/a_fold"/>
</dbReference>
<proteinExistence type="predicted"/>
<evidence type="ECO:0000256" key="3">
    <source>
        <dbReference type="SAM" id="Coils"/>
    </source>
</evidence>
<evidence type="ECO:0000256" key="1">
    <source>
        <dbReference type="ARBA" id="ARBA00023268"/>
    </source>
</evidence>
<dbReference type="Pfam" id="PF01467">
    <property type="entry name" value="CTP_transf_like"/>
    <property type="match status" value="1"/>
</dbReference>
<dbReference type="InterPro" id="IPR011611">
    <property type="entry name" value="PfkB_dom"/>
</dbReference>
<evidence type="ECO:0000259" key="5">
    <source>
        <dbReference type="Pfam" id="PF01467"/>
    </source>
</evidence>
<organism evidence="6 7">
    <name type="scientific">Ktedonobacter robiniae</name>
    <dbReference type="NCBI Taxonomy" id="2778365"/>
    <lineage>
        <taxon>Bacteria</taxon>
        <taxon>Bacillati</taxon>
        <taxon>Chloroflexota</taxon>
        <taxon>Ktedonobacteria</taxon>
        <taxon>Ktedonobacterales</taxon>
        <taxon>Ktedonobacteraceae</taxon>
        <taxon>Ktedonobacter</taxon>
    </lineage>
</organism>
<sequence length="497" mass="54291">MSQRAIDLVRQFPQKRVFLIGDALLDTYLEGEASRLCREGPVPLLWKTREQHAPGGAANVAANLKALNAHVSFLSVIGNDYAGSLLRGELEDMGIDTQWLLEDDTPLTPHKMRILAEGQYVIRLDDGARQGVTVRPTNEALRTRLHQHIEELYANSDVVVISDYHYGIVSQPVIEQLTALANRNPKPILIDSQALQRFQHLPATVVTPNHAEAQRLVELGGETPAEDWEELAQQLHKVLHVDYVAITLAEHGVYLRQRAAASGLHVPTRPVENAQDVGAGDSFAAAFSLALAAGGSIEESAQIGLDNAGIAVTKPRTAFVSQQELLQRASLRTFTAVLQTQEDELERLRATLEIERLRGKTIVFTNGVFDILHAGHIHFLRQARQLGDVLVVAINSDRSTRSLKGPGRPIHSEQDRLALVAALDPVNYTLLFDEDTSSSIISALRPDIYVKGGDYSDEAIPEAAAIQEAGCHLVILPLVGSASTSNVIERIVATQEG</sequence>
<keyword evidence="7" id="KW-1185">Reference proteome</keyword>
<dbReference type="Proteomes" id="UP000654345">
    <property type="component" value="Unassembled WGS sequence"/>
</dbReference>
<dbReference type="Gene3D" id="3.40.1190.20">
    <property type="match status" value="1"/>
</dbReference>
<comment type="caution">
    <text evidence="6">The sequence shown here is derived from an EMBL/GenBank/DDBJ whole genome shotgun (WGS) entry which is preliminary data.</text>
</comment>
<feature type="coiled-coil region" evidence="3">
    <location>
        <begin position="331"/>
        <end position="358"/>
    </location>
</feature>
<name>A0ABQ3V3Q0_9CHLR</name>
<dbReference type="Pfam" id="PF00294">
    <property type="entry name" value="PfkB"/>
    <property type="match status" value="1"/>
</dbReference>
<gene>
    <name evidence="6" type="primary">hldE</name>
    <name evidence="6" type="ORF">KSB_79950</name>
</gene>
<dbReference type="Gene3D" id="3.40.50.620">
    <property type="entry name" value="HUPs"/>
    <property type="match status" value="1"/>
</dbReference>
<reference evidence="6 7" key="1">
    <citation type="journal article" date="2021" name="Int. J. Syst. Evol. Microbiol.">
        <title>Reticulibacter mediterranei gen. nov., sp. nov., within the new family Reticulibacteraceae fam. nov., and Ktedonospora formicarum gen. nov., sp. nov., Ktedonobacter robiniae sp. nov., Dictyobacter formicarum sp. nov. and Dictyobacter arantiisoli sp. nov., belonging to the class Ktedonobacteria.</title>
        <authorList>
            <person name="Yabe S."/>
            <person name="Zheng Y."/>
            <person name="Wang C.M."/>
            <person name="Sakai Y."/>
            <person name="Abe K."/>
            <person name="Yokota A."/>
            <person name="Donadio S."/>
            <person name="Cavaletti L."/>
            <person name="Monciardini P."/>
        </authorList>
    </citation>
    <scope>NUCLEOTIDE SEQUENCE [LARGE SCALE GENOMIC DNA]</scope>
    <source>
        <strain evidence="6 7">SOSP1-30</strain>
    </source>
</reference>
<dbReference type="NCBIfam" id="TIGR00125">
    <property type="entry name" value="cyt_tran_rel"/>
    <property type="match status" value="1"/>
</dbReference>
<dbReference type="SUPFAM" id="SSF53613">
    <property type="entry name" value="Ribokinase-like"/>
    <property type="match status" value="1"/>
</dbReference>
<evidence type="ECO:0000256" key="2">
    <source>
        <dbReference type="ARBA" id="ARBA00023277"/>
    </source>
</evidence>
<evidence type="ECO:0000313" key="6">
    <source>
        <dbReference type="EMBL" id="GHO59520.1"/>
    </source>
</evidence>
<evidence type="ECO:0000313" key="7">
    <source>
        <dbReference type="Proteomes" id="UP000654345"/>
    </source>
</evidence>